<evidence type="ECO:0000313" key="8">
    <source>
        <dbReference type="EMBL" id="TNV78619.1"/>
    </source>
</evidence>
<name>A0A8J8T1E8_HALGN</name>
<comment type="caution">
    <text evidence="8">The sequence shown here is derived from an EMBL/GenBank/DDBJ whole genome shotgun (WGS) entry which is preliminary data.</text>
</comment>
<evidence type="ECO:0000256" key="7">
    <source>
        <dbReference type="SAM" id="MobiDB-lite"/>
    </source>
</evidence>
<feature type="region of interest" description="Disordered" evidence="7">
    <location>
        <begin position="214"/>
        <end position="247"/>
    </location>
</feature>
<evidence type="ECO:0000256" key="6">
    <source>
        <dbReference type="SAM" id="Coils"/>
    </source>
</evidence>
<dbReference type="GO" id="GO:0006364">
    <property type="term" value="P:rRNA processing"/>
    <property type="evidence" value="ECO:0007669"/>
    <property type="project" value="TreeGrafter"/>
</dbReference>
<keyword evidence="3 5" id="KW-0690">Ribosome biogenesis</keyword>
<feature type="region of interest" description="Disordered" evidence="7">
    <location>
        <begin position="387"/>
        <end position="410"/>
    </location>
</feature>
<dbReference type="Pfam" id="PF07767">
    <property type="entry name" value="Nop53"/>
    <property type="match status" value="1"/>
</dbReference>
<accession>A0A8J8T1E8</accession>
<evidence type="ECO:0000256" key="2">
    <source>
        <dbReference type="ARBA" id="ARBA00018339"/>
    </source>
</evidence>
<dbReference type="InterPro" id="IPR011687">
    <property type="entry name" value="Nop53/GLTSCR2"/>
</dbReference>
<evidence type="ECO:0000313" key="9">
    <source>
        <dbReference type="Proteomes" id="UP000785679"/>
    </source>
</evidence>
<keyword evidence="9" id="KW-1185">Reference proteome</keyword>
<feature type="coiled-coil region" evidence="6">
    <location>
        <begin position="265"/>
        <end position="320"/>
    </location>
</feature>
<keyword evidence="6" id="KW-0175">Coiled coil</keyword>
<evidence type="ECO:0000256" key="5">
    <source>
        <dbReference type="PIRNR" id="PIRNR017302"/>
    </source>
</evidence>
<dbReference type="AlphaFoldDB" id="A0A8J8T1E8"/>
<dbReference type="Proteomes" id="UP000785679">
    <property type="component" value="Unassembled WGS sequence"/>
</dbReference>
<dbReference type="GO" id="GO:0005730">
    <property type="term" value="C:nucleolus"/>
    <property type="evidence" value="ECO:0007669"/>
    <property type="project" value="UniProtKB-SubCell"/>
</dbReference>
<comment type="function">
    <text evidence="5">May play a role in ribosome biogenesis.</text>
</comment>
<reference evidence="8" key="1">
    <citation type="submission" date="2019-06" db="EMBL/GenBank/DDBJ databases">
        <authorList>
            <person name="Zheng W."/>
        </authorList>
    </citation>
    <scope>NUCLEOTIDE SEQUENCE</scope>
    <source>
        <strain evidence="8">QDHG01</strain>
    </source>
</reference>
<proteinExistence type="inferred from homology"/>
<sequence>MRQKKVWRKAIDNQEIQKSLEDKGRAREIAAQQAKIADSHLFKVATKAAGVKAKRDKLRADRFKAKEYLEKSQYEDVLVKRLVEKEQRKASQPPQKVKKVVDEETDLLDLWADEPANMQTSRNLGQFRRFTASSRTRVNPIVLPLAGQSYNPNAKDHKQVIEAVVAEEMKDVKEVQRQLRTLKPYLFSEEAAGAITVPGSSIRDNLVNAKTAVYDNKDSSSSEEESEDEEVSVEAAEGDANKGKKKKVVSRLNKLTKTERNAKLLRKLRHEEQEYQRTVKLWNKEINKLPQYLKDHEQKLREIEERIVQRKKEIDEERARQEKTGIVQKPSLLGRHKYRMRKTDFQTEDELAGSLRTIRAKATPADLLVDRYDSVFRRNLIEPEMPIGGDRRRTRKGKYKWHNSKGGTGAAALHEKNQELKRKGDIKAASGPSLLKNDLILI</sequence>
<keyword evidence="4 5" id="KW-0539">Nucleus</keyword>
<dbReference type="GO" id="GO:0000027">
    <property type="term" value="P:ribosomal large subunit assembly"/>
    <property type="evidence" value="ECO:0007669"/>
    <property type="project" value="UniProtKB-UniRule"/>
</dbReference>
<dbReference type="GO" id="GO:0005654">
    <property type="term" value="C:nucleoplasm"/>
    <property type="evidence" value="ECO:0007669"/>
    <property type="project" value="UniProtKB-SubCell"/>
</dbReference>
<dbReference type="PANTHER" id="PTHR14211:SF7">
    <property type="entry name" value="RIBOSOME BIOGENESIS PROTEIN NOP53"/>
    <property type="match status" value="1"/>
</dbReference>
<dbReference type="PANTHER" id="PTHR14211">
    <property type="entry name" value="GLIOMA SUPPRESSOR CANDIDATE REGION GENE 2"/>
    <property type="match status" value="1"/>
</dbReference>
<protein>
    <recommendedName>
        <fullName evidence="2 5">Ribosome biogenesis protein NOP53</fullName>
    </recommendedName>
</protein>
<organism evidence="8 9">
    <name type="scientific">Halteria grandinella</name>
    <dbReference type="NCBI Taxonomy" id="5974"/>
    <lineage>
        <taxon>Eukaryota</taxon>
        <taxon>Sar</taxon>
        <taxon>Alveolata</taxon>
        <taxon>Ciliophora</taxon>
        <taxon>Intramacronucleata</taxon>
        <taxon>Spirotrichea</taxon>
        <taxon>Stichotrichia</taxon>
        <taxon>Sporadotrichida</taxon>
        <taxon>Halteriidae</taxon>
        <taxon>Halteria</taxon>
    </lineage>
</organism>
<evidence type="ECO:0000256" key="4">
    <source>
        <dbReference type="ARBA" id="ARBA00023242"/>
    </source>
</evidence>
<evidence type="ECO:0000256" key="3">
    <source>
        <dbReference type="ARBA" id="ARBA00022517"/>
    </source>
</evidence>
<dbReference type="PIRSF" id="PIRSF017302">
    <property type="entry name" value="Gltscr2"/>
    <property type="match status" value="1"/>
</dbReference>
<gene>
    <name evidence="8" type="ORF">FGO68_gene5166</name>
</gene>
<dbReference type="OrthoDB" id="5072at2759"/>
<dbReference type="EMBL" id="RRYP01010087">
    <property type="protein sequence ID" value="TNV78619.1"/>
    <property type="molecule type" value="Genomic_DNA"/>
</dbReference>
<dbReference type="GO" id="GO:0008097">
    <property type="term" value="F:5S rRNA binding"/>
    <property type="evidence" value="ECO:0007669"/>
    <property type="project" value="TreeGrafter"/>
</dbReference>
<comment type="subcellular location">
    <subcellularLocation>
        <location evidence="5">Nucleus</location>
        <location evidence="5">Nucleolus</location>
    </subcellularLocation>
    <subcellularLocation>
        <location evidence="5">Nucleus</location>
        <location evidence="5">Nucleoplasm</location>
    </subcellularLocation>
</comment>
<feature type="compositionally biased region" description="Basic residues" evidence="7">
    <location>
        <begin position="392"/>
        <end position="403"/>
    </location>
</feature>
<feature type="compositionally biased region" description="Acidic residues" evidence="7">
    <location>
        <begin position="221"/>
        <end position="232"/>
    </location>
</feature>
<comment type="similarity">
    <text evidence="1 5">Belongs to the NOP53 family.</text>
</comment>
<evidence type="ECO:0000256" key="1">
    <source>
        <dbReference type="ARBA" id="ARBA00008838"/>
    </source>
</evidence>